<dbReference type="InterPro" id="IPR004242">
    <property type="entry name" value="Transposase_21"/>
</dbReference>
<gene>
    <name evidence="2" type="ORF">RDB_LOCUS121997</name>
</gene>
<dbReference type="Proteomes" id="UP000663827">
    <property type="component" value="Unassembled WGS sequence"/>
</dbReference>
<reference evidence="2" key="1">
    <citation type="submission" date="2021-01" db="EMBL/GenBank/DDBJ databases">
        <authorList>
            <person name="Kaushik A."/>
        </authorList>
    </citation>
    <scope>NUCLEOTIDE SEQUENCE</scope>
    <source>
        <strain evidence="2">AG5</strain>
    </source>
</reference>
<feature type="compositionally biased region" description="Pro residues" evidence="1">
    <location>
        <begin position="120"/>
        <end position="129"/>
    </location>
</feature>
<feature type="region of interest" description="Disordered" evidence="1">
    <location>
        <begin position="112"/>
        <end position="147"/>
    </location>
</feature>
<dbReference type="Pfam" id="PF02992">
    <property type="entry name" value="Transposase_21"/>
    <property type="match status" value="1"/>
</dbReference>
<comment type="caution">
    <text evidence="2">The sequence shown here is derived from an EMBL/GenBank/DDBJ whole genome shotgun (WGS) entry which is preliminary data.</text>
</comment>
<protein>
    <recommendedName>
        <fullName evidence="4">Transposase family Tnp2 protein</fullName>
    </recommendedName>
</protein>
<name>A0A8H3E3I4_9AGAM</name>
<proteinExistence type="predicted"/>
<organism evidence="2 3">
    <name type="scientific">Rhizoctonia solani</name>
    <dbReference type="NCBI Taxonomy" id="456999"/>
    <lineage>
        <taxon>Eukaryota</taxon>
        <taxon>Fungi</taxon>
        <taxon>Dikarya</taxon>
        <taxon>Basidiomycota</taxon>
        <taxon>Agaricomycotina</taxon>
        <taxon>Agaricomycetes</taxon>
        <taxon>Cantharellales</taxon>
        <taxon>Ceratobasidiaceae</taxon>
        <taxon>Rhizoctonia</taxon>
    </lineage>
</organism>
<dbReference type="PANTHER" id="PTHR46579">
    <property type="entry name" value="F5/8 TYPE C DOMAIN-CONTAINING PROTEIN-RELATED"/>
    <property type="match status" value="1"/>
</dbReference>
<dbReference type="AlphaFoldDB" id="A0A8H3E3I4"/>
<accession>A0A8H3E3I4</accession>
<evidence type="ECO:0008006" key="4">
    <source>
        <dbReference type="Google" id="ProtNLM"/>
    </source>
</evidence>
<sequence>MSATARRFPGTEILVYCSHCDQNLPLSTRNKHLKKYLPKHGSQTSVAIANLNDLDETEESRRTYEEDSQGWDDEEIHGQVIEQLQSNDAVGYGAYESDGNCSDGSEHSNFSRGSWYHIPTPLPSPPRSPPPDRDNDGLSEGEDEFRNIDAMDYREYDRWYSEDHLGEDVEMLAETLTDEEVDSIIMLAVRQFGTVTQSDYERIRYSYRHKLALLTTQRLRTRIAKLSGVEPVEIDCCIEVCHAFTGKYAEETVCSECNQPRYDYKGRPRQIFQYLPATARLQALFNNPDMVRKMLYRAKFVHKNGNMNDVFDSRRYLELCGRNIIIDGVDTGVRHFPGRHDIATAIMTDGIQLFESGSKSNSTCWPIMAQNLNLPPTERAQLRNLIPLGVIPGPNKPKDFDSFLVPFVEECIELAKGVETYNVLTGRTFTLRMHPVIICGDMQAIKFLMNFKGPNGYIPCRECLTAGVYHTERKTYYIPLAQPLPPNSLSSTVQTYDPRNLPLRTDSNTVAQLQRIENAATNKQADDLCKKFGICGPSILDRIPSIARPSSYPHEFMHLFLLNHGPDLISIWIGTHTGVPGRARLISLANWGLIGTETAESTYLLPASYIRPLPNIATSWGLYTAESWSFWIIYIGPVVLRGRLAQKYYDHYLELVSILKCLLSLKNTVARIEQLREDIIHYVETFEELYYKYDYERLGVCRLTLHSLLHVADDVLRCGPVWVAWSFSIERYCREIVGCAKSKVVPYVSINRHILQMSQLAAVASRFPIIRKAMLFGKSDAPVESSRMEHIYDDYPEIVLRFPRLRGFPLNDHVRRRIAQYFRTNFPRWSFHAWLKFIPEHAERWGKLRLPDNGDSIRCAAVVDPLSPYGKRDSSFVRYIFQKDANEDYPGLAPNMVDAYGYGRLDFIIAVTFPISKKFGLVEPELHVLAHITEAKDAEGTAINGCASFTQFGRSIILEVTSVLNVVGRVLTKHCEK</sequence>
<evidence type="ECO:0000313" key="3">
    <source>
        <dbReference type="Proteomes" id="UP000663827"/>
    </source>
</evidence>
<evidence type="ECO:0000256" key="1">
    <source>
        <dbReference type="SAM" id="MobiDB-lite"/>
    </source>
</evidence>
<dbReference type="PANTHER" id="PTHR46579:SF1">
    <property type="entry name" value="F5_8 TYPE C DOMAIN-CONTAINING PROTEIN"/>
    <property type="match status" value="1"/>
</dbReference>
<evidence type="ECO:0000313" key="2">
    <source>
        <dbReference type="EMBL" id="CAE7185763.1"/>
    </source>
</evidence>
<dbReference type="EMBL" id="CAJNJQ010002819">
    <property type="protein sequence ID" value="CAE7185763.1"/>
    <property type="molecule type" value="Genomic_DNA"/>
</dbReference>